<evidence type="ECO:0000313" key="3">
    <source>
        <dbReference type="Proteomes" id="UP000050525"/>
    </source>
</evidence>
<comment type="caution">
    <text evidence="2">The sequence shown here is derived from an EMBL/GenBank/DDBJ whole genome shotgun (WGS) entry which is preliminary data.</text>
</comment>
<dbReference type="EMBL" id="AKHW03003682">
    <property type="protein sequence ID" value="KYO33737.1"/>
    <property type="molecule type" value="Genomic_DNA"/>
</dbReference>
<proteinExistence type="predicted"/>
<evidence type="ECO:0000313" key="2">
    <source>
        <dbReference type="EMBL" id="KYO33737.1"/>
    </source>
</evidence>
<keyword evidence="1" id="KW-0732">Signal</keyword>
<dbReference type="AlphaFoldDB" id="A0A151NAH4"/>
<keyword evidence="3" id="KW-1185">Reference proteome</keyword>
<protein>
    <submittedName>
        <fullName evidence="2">Uncharacterized protein</fullName>
    </submittedName>
</protein>
<organism evidence="2 3">
    <name type="scientific">Alligator mississippiensis</name>
    <name type="common">American alligator</name>
    <dbReference type="NCBI Taxonomy" id="8496"/>
    <lineage>
        <taxon>Eukaryota</taxon>
        <taxon>Metazoa</taxon>
        <taxon>Chordata</taxon>
        <taxon>Craniata</taxon>
        <taxon>Vertebrata</taxon>
        <taxon>Euteleostomi</taxon>
        <taxon>Archelosauria</taxon>
        <taxon>Archosauria</taxon>
        <taxon>Crocodylia</taxon>
        <taxon>Alligatoridae</taxon>
        <taxon>Alligatorinae</taxon>
        <taxon>Alligator</taxon>
    </lineage>
</organism>
<accession>A0A151NAH4</accession>
<evidence type="ECO:0000256" key="1">
    <source>
        <dbReference type="SAM" id="SignalP"/>
    </source>
</evidence>
<dbReference type="Proteomes" id="UP000050525">
    <property type="component" value="Unassembled WGS sequence"/>
</dbReference>
<reference evidence="2 3" key="1">
    <citation type="journal article" date="2012" name="Genome Biol.">
        <title>Sequencing three crocodilian genomes to illuminate the evolution of archosaurs and amniotes.</title>
        <authorList>
            <person name="St John J.A."/>
            <person name="Braun E.L."/>
            <person name="Isberg S.R."/>
            <person name="Miles L.G."/>
            <person name="Chong A.Y."/>
            <person name="Gongora J."/>
            <person name="Dalzell P."/>
            <person name="Moran C."/>
            <person name="Bed'hom B."/>
            <person name="Abzhanov A."/>
            <person name="Burgess S.C."/>
            <person name="Cooksey A.M."/>
            <person name="Castoe T.A."/>
            <person name="Crawford N.G."/>
            <person name="Densmore L.D."/>
            <person name="Drew J.C."/>
            <person name="Edwards S.V."/>
            <person name="Faircloth B.C."/>
            <person name="Fujita M.K."/>
            <person name="Greenwold M.J."/>
            <person name="Hoffmann F.G."/>
            <person name="Howard J.M."/>
            <person name="Iguchi T."/>
            <person name="Janes D.E."/>
            <person name="Khan S.Y."/>
            <person name="Kohno S."/>
            <person name="de Koning A.J."/>
            <person name="Lance S.L."/>
            <person name="McCarthy F.M."/>
            <person name="McCormack J.E."/>
            <person name="Merchant M.E."/>
            <person name="Peterson D.G."/>
            <person name="Pollock D.D."/>
            <person name="Pourmand N."/>
            <person name="Raney B.J."/>
            <person name="Roessler K.A."/>
            <person name="Sanford J.R."/>
            <person name="Sawyer R.H."/>
            <person name="Schmidt C.J."/>
            <person name="Triplett E.W."/>
            <person name="Tuberville T.D."/>
            <person name="Venegas-Anaya M."/>
            <person name="Howard J.T."/>
            <person name="Jarvis E.D."/>
            <person name="Guillette L.J.Jr."/>
            <person name="Glenn T.C."/>
            <person name="Green R.E."/>
            <person name="Ray D.A."/>
        </authorList>
    </citation>
    <scope>NUCLEOTIDE SEQUENCE [LARGE SCALE GENOMIC DNA]</scope>
    <source>
        <strain evidence="2">KSC_2009_1</strain>
    </source>
</reference>
<name>A0A151NAH4_ALLMI</name>
<feature type="chain" id="PRO_5007585886" evidence="1">
    <location>
        <begin position="29"/>
        <end position="69"/>
    </location>
</feature>
<sequence length="69" mass="7974">MVITMFKTWLLEVMLDFQLLALKSLVTGGDLGSRFCFKDCSHVLSKDFHMPNVNAMYSTYIRLSIRLIL</sequence>
<feature type="signal peptide" evidence="1">
    <location>
        <begin position="1"/>
        <end position="28"/>
    </location>
</feature>
<gene>
    <name evidence="2" type="ORF">Y1Q_0008863</name>
</gene>